<name>A0ACC5RBV4_9HYPH</name>
<proteinExistence type="predicted"/>
<comment type="caution">
    <text evidence="1">The sequence shown here is derived from an EMBL/GenBank/DDBJ whole genome shotgun (WGS) entry which is preliminary data.</text>
</comment>
<organism evidence="1 2">
    <name type="scientific">Taklimakanibacter albus</name>
    <dbReference type="NCBI Taxonomy" id="2800327"/>
    <lineage>
        <taxon>Bacteria</taxon>
        <taxon>Pseudomonadati</taxon>
        <taxon>Pseudomonadota</taxon>
        <taxon>Alphaproteobacteria</taxon>
        <taxon>Hyphomicrobiales</taxon>
        <taxon>Aestuariivirgaceae</taxon>
        <taxon>Taklimakanibacter</taxon>
    </lineage>
</organism>
<accession>A0ACC5RBV4</accession>
<dbReference type="Proteomes" id="UP000616151">
    <property type="component" value="Unassembled WGS sequence"/>
</dbReference>
<dbReference type="EMBL" id="JAENHL010000008">
    <property type="protein sequence ID" value="MBK1870181.1"/>
    <property type="molecule type" value="Genomic_DNA"/>
</dbReference>
<evidence type="ECO:0000313" key="1">
    <source>
        <dbReference type="EMBL" id="MBK1870181.1"/>
    </source>
</evidence>
<protein>
    <submittedName>
        <fullName evidence="1">Copper resistance protein</fullName>
    </submittedName>
</protein>
<evidence type="ECO:0000313" key="2">
    <source>
        <dbReference type="Proteomes" id="UP000616151"/>
    </source>
</evidence>
<sequence>MHLRMLVATAILSSAITGTAFAAAPAKIKVSLLGEGGAGMEIKLSQSTVKAGKIQFDVTNDAITESHEVVLVKLNSPDQAIPVVKEKHRIDEGKLKALGEVEGLKAGEHGKLVVTLRPGAYELLCNIKGHYEAGMHTVLVVK</sequence>
<gene>
    <name evidence="1" type="ORF">JHL16_27715</name>
</gene>
<reference evidence="1" key="1">
    <citation type="submission" date="2021-01" db="EMBL/GenBank/DDBJ databases">
        <authorList>
            <person name="Sun Q."/>
        </authorList>
    </citation>
    <scope>NUCLEOTIDE SEQUENCE</scope>
    <source>
        <strain evidence="1">YIM B02566</strain>
    </source>
</reference>
<keyword evidence="2" id="KW-1185">Reference proteome</keyword>